<proteinExistence type="predicted"/>
<gene>
    <name evidence="2" type="ORF">KY290_007742</name>
</gene>
<comment type="caution">
    <text evidence="2">The sequence shown here is derived from an EMBL/GenBank/DDBJ whole genome shotgun (WGS) entry which is preliminary data.</text>
</comment>
<evidence type="ECO:0008006" key="4">
    <source>
        <dbReference type="Google" id="ProtNLM"/>
    </source>
</evidence>
<evidence type="ECO:0000313" key="2">
    <source>
        <dbReference type="EMBL" id="KAH0776331.1"/>
    </source>
</evidence>
<evidence type="ECO:0000256" key="1">
    <source>
        <dbReference type="SAM" id="MobiDB-lite"/>
    </source>
</evidence>
<keyword evidence="3" id="KW-1185">Reference proteome</keyword>
<accession>A0ABQ7W6F1</accession>
<feature type="region of interest" description="Disordered" evidence="1">
    <location>
        <begin position="122"/>
        <end position="143"/>
    </location>
</feature>
<reference evidence="2 3" key="1">
    <citation type="journal article" date="2021" name="bioRxiv">
        <title>Chromosome-scale and haplotype-resolved genome assembly of a tetraploid potato cultivar.</title>
        <authorList>
            <person name="Sun H."/>
            <person name="Jiao W.-B."/>
            <person name="Krause K."/>
            <person name="Campoy J.A."/>
            <person name="Goel M."/>
            <person name="Folz-Donahue K."/>
            <person name="Kukat C."/>
            <person name="Huettel B."/>
            <person name="Schneeberger K."/>
        </authorList>
    </citation>
    <scope>NUCLEOTIDE SEQUENCE [LARGE SCALE GENOMIC DNA]</scope>
    <source>
        <strain evidence="2">SolTubOtavaFocal</strain>
        <tissue evidence="2">Leaves</tissue>
    </source>
</reference>
<dbReference type="InterPro" id="IPR040256">
    <property type="entry name" value="At4g02000-like"/>
</dbReference>
<organism evidence="2 3">
    <name type="scientific">Solanum tuberosum</name>
    <name type="common">Potato</name>
    <dbReference type="NCBI Taxonomy" id="4113"/>
    <lineage>
        <taxon>Eukaryota</taxon>
        <taxon>Viridiplantae</taxon>
        <taxon>Streptophyta</taxon>
        <taxon>Embryophyta</taxon>
        <taxon>Tracheophyta</taxon>
        <taxon>Spermatophyta</taxon>
        <taxon>Magnoliopsida</taxon>
        <taxon>eudicotyledons</taxon>
        <taxon>Gunneridae</taxon>
        <taxon>Pentapetalae</taxon>
        <taxon>asterids</taxon>
        <taxon>lamiids</taxon>
        <taxon>Solanales</taxon>
        <taxon>Solanaceae</taxon>
        <taxon>Solanoideae</taxon>
        <taxon>Solaneae</taxon>
        <taxon>Solanum</taxon>
    </lineage>
</organism>
<name>A0ABQ7W6F1_SOLTU</name>
<dbReference type="Proteomes" id="UP000826656">
    <property type="component" value="Unassembled WGS sequence"/>
</dbReference>
<dbReference type="PANTHER" id="PTHR31286:SF79">
    <property type="entry name" value="N-6 ADENINE-SPECIFIC DNA METHYLASE"/>
    <property type="match status" value="1"/>
</dbReference>
<dbReference type="EMBL" id="JAIVGD010000003">
    <property type="protein sequence ID" value="KAH0776331.1"/>
    <property type="molecule type" value="Genomic_DNA"/>
</dbReference>
<protein>
    <recommendedName>
        <fullName evidence="4">DUF4283 domain-containing protein</fullName>
    </recommendedName>
</protein>
<dbReference type="PANTHER" id="PTHR31286">
    <property type="entry name" value="GLYCINE-RICH CELL WALL STRUCTURAL PROTEIN 1.8-LIKE"/>
    <property type="match status" value="1"/>
</dbReference>
<sequence>MAKDGYAYQMRPLIYDSKFKPEKETTQAMAWISFLDLLPTFFGKESLFSITAVVGKTIHLDSATINKTRPSCGRVKVEVDLAADLCKNVEIDVVDNKNNRARIVSITVQITYYPNTVKHGNFKLNKENRNEDEEEPGEDKQKMVRRGRFQDLRWNSTKRRFKKDTKTGEYLLDNEKDQPEAVKGIYLNNTFNILQ</sequence>
<evidence type="ECO:0000313" key="3">
    <source>
        <dbReference type="Proteomes" id="UP000826656"/>
    </source>
</evidence>